<name>A0A6S6SQL8_9GAMM</name>
<evidence type="ECO:0000256" key="2">
    <source>
        <dbReference type="SAM" id="Phobius"/>
    </source>
</evidence>
<feature type="transmembrane region" description="Helical" evidence="2">
    <location>
        <begin position="6"/>
        <end position="26"/>
    </location>
</feature>
<evidence type="ECO:0000313" key="3">
    <source>
        <dbReference type="EMBL" id="CAA6805614.1"/>
    </source>
</evidence>
<gene>
    <name evidence="3" type="ORF">HELGO_WM75722</name>
</gene>
<accession>A0A6S6SQL8</accession>
<evidence type="ECO:0000256" key="1">
    <source>
        <dbReference type="SAM" id="Coils"/>
    </source>
</evidence>
<feature type="coiled-coil region" evidence="1">
    <location>
        <begin position="130"/>
        <end position="164"/>
    </location>
</feature>
<dbReference type="AlphaFoldDB" id="A0A6S6SQL8"/>
<dbReference type="EMBL" id="CACVAT010000083">
    <property type="protein sequence ID" value="CAA6805614.1"/>
    <property type="molecule type" value="Genomic_DNA"/>
</dbReference>
<keyword evidence="2" id="KW-0472">Membrane</keyword>
<proteinExistence type="predicted"/>
<sequence length="182" mass="20847">MQNNQNLWIGLITGAVLTGLLMYVLYQYTGASDTKTPVAEKAIPPETPFVKPKPAEVKKVTTQAISNQEKQIKVEIPDKKAHVQQPEKMQPALVVPTEKSGDTNPPNLPENLNLSEEALSKLSLEERKRYEDVLKTYRQMREQVFELNKERSQLQQQMDDIIKENTMIDQQLDQMRQGQNNN</sequence>
<organism evidence="3">
    <name type="scientific">uncultured Thiotrichaceae bacterium</name>
    <dbReference type="NCBI Taxonomy" id="298394"/>
    <lineage>
        <taxon>Bacteria</taxon>
        <taxon>Pseudomonadati</taxon>
        <taxon>Pseudomonadota</taxon>
        <taxon>Gammaproteobacteria</taxon>
        <taxon>Thiotrichales</taxon>
        <taxon>Thiotrichaceae</taxon>
        <taxon>environmental samples</taxon>
    </lineage>
</organism>
<reference evidence="3" key="1">
    <citation type="submission" date="2020-01" db="EMBL/GenBank/DDBJ databases">
        <authorList>
            <person name="Meier V. D."/>
            <person name="Meier V D."/>
        </authorList>
    </citation>
    <scope>NUCLEOTIDE SEQUENCE</scope>
    <source>
        <strain evidence="3">HLG_WM_MAG_09</strain>
    </source>
</reference>
<keyword evidence="1" id="KW-0175">Coiled coil</keyword>
<keyword evidence="2" id="KW-0812">Transmembrane</keyword>
<keyword evidence="2" id="KW-1133">Transmembrane helix</keyword>
<protein>
    <submittedName>
        <fullName evidence="3">Uncharacterized protein</fullName>
    </submittedName>
</protein>